<sequence>MGYVATQLKDKNFAADIKVASDSSVSNTLDWQHQLCKNRRPNHSSSAANSARPITPVNPPVSAGARPSNFAPLGVHGLHKPGMRFCSRGIYTVFPDPSEMASYKQRWHMNVSEKVEDSKVEHRGDGPSFSPVRQRRQWKRKIVLVMAFVAKRRRRIWWS</sequence>
<evidence type="ECO:0000313" key="2">
    <source>
        <dbReference type="Proteomes" id="UP000886595"/>
    </source>
</evidence>
<dbReference type="Proteomes" id="UP000886595">
    <property type="component" value="Unassembled WGS sequence"/>
</dbReference>
<evidence type="ECO:0000313" key="1">
    <source>
        <dbReference type="EMBL" id="KAG2327992.1"/>
    </source>
</evidence>
<accession>A0A8X7WEU2</accession>
<proteinExistence type="predicted"/>
<protein>
    <submittedName>
        <fullName evidence="1">Uncharacterized protein</fullName>
    </submittedName>
</protein>
<dbReference type="EMBL" id="JAAMPC010000002">
    <property type="protein sequence ID" value="KAG2327992.1"/>
    <property type="molecule type" value="Genomic_DNA"/>
</dbReference>
<keyword evidence="2" id="KW-1185">Reference proteome</keyword>
<gene>
    <name evidence="1" type="ORF">Bca52824_010720</name>
</gene>
<reference evidence="1 2" key="1">
    <citation type="submission" date="2020-02" db="EMBL/GenBank/DDBJ databases">
        <authorList>
            <person name="Ma Q."/>
            <person name="Huang Y."/>
            <person name="Song X."/>
            <person name="Pei D."/>
        </authorList>
    </citation>
    <scope>NUCLEOTIDE SEQUENCE [LARGE SCALE GENOMIC DNA]</scope>
    <source>
        <strain evidence="1">Sxm20200214</strain>
        <tissue evidence="1">Leaf</tissue>
    </source>
</reference>
<comment type="caution">
    <text evidence="1">The sequence shown here is derived from an EMBL/GenBank/DDBJ whole genome shotgun (WGS) entry which is preliminary data.</text>
</comment>
<name>A0A8X7WEU2_BRACI</name>
<organism evidence="1 2">
    <name type="scientific">Brassica carinata</name>
    <name type="common">Ethiopian mustard</name>
    <name type="synonym">Abyssinian cabbage</name>
    <dbReference type="NCBI Taxonomy" id="52824"/>
    <lineage>
        <taxon>Eukaryota</taxon>
        <taxon>Viridiplantae</taxon>
        <taxon>Streptophyta</taxon>
        <taxon>Embryophyta</taxon>
        <taxon>Tracheophyta</taxon>
        <taxon>Spermatophyta</taxon>
        <taxon>Magnoliopsida</taxon>
        <taxon>eudicotyledons</taxon>
        <taxon>Gunneridae</taxon>
        <taxon>Pentapetalae</taxon>
        <taxon>rosids</taxon>
        <taxon>malvids</taxon>
        <taxon>Brassicales</taxon>
        <taxon>Brassicaceae</taxon>
        <taxon>Brassiceae</taxon>
        <taxon>Brassica</taxon>
    </lineage>
</organism>
<dbReference type="AlphaFoldDB" id="A0A8X7WEU2"/>